<dbReference type="EMBL" id="BLXT01003614">
    <property type="protein sequence ID" value="GFO02649.1"/>
    <property type="molecule type" value="Genomic_DNA"/>
</dbReference>
<proteinExistence type="predicted"/>
<keyword evidence="2" id="KW-1185">Reference proteome</keyword>
<organism evidence="1 2">
    <name type="scientific">Plakobranchus ocellatus</name>
    <dbReference type="NCBI Taxonomy" id="259542"/>
    <lineage>
        <taxon>Eukaryota</taxon>
        <taxon>Metazoa</taxon>
        <taxon>Spiralia</taxon>
        <taxon>Lophotrochozoa</taxon>
        <taxon>Mollusca</taxon>
        <taxon>Gastropoda</taxon>
        <taxon>Heterobranchia</taxon>
        <taxon>Euthyneura</taxon>
        <taxon>Panpulmonata</taxon>
        <taxon>Sacoglossa</taxon>
        <taxon>Placobranchoidea</taxon>
        <taxon>Plakobranchidae</taxon>
        <taxon>Plakobranchus</taxon>
    </lineage>
</organism>
<protein>
    <submittedName>
        <fullName evidence="1">Uncharacterized protein</fullName>
    </submittedName>
</protein>
<dbReference type="AlphaFoldDB" id="A0AAV4A808"/>
<sequence>MMVMVVVVAVEREEEEEEQEKVAALCEIAFLCHSHYLIYSDFSALEPSRYKAQGRFTNCFTTGESACLIDCGVPLVYFNFIRNNLFCLNLLRLTFQMSLLRRKPKTYRRVFDVYSPSTPM</sequence>
<gene>
    <name evidence="1" type="ORF">PoB_002915400</name>
</gene>
<name>A0AAV4A808_9GAST</name>
<evidence type="ECO:0000313" key="2">
    <source>
        <dbReference type="Proteomes" id="UP000735302"/>
    </source>
</evidence>
<comment type="caution">
    <text evidence="1">The sequence shown here is derived from an EMBL/GenBank/DDBJ whole genome shotgun (WGS) entry which is preliminary data.</text>
</comment>
<accession>A0AAV4A808</accession>
<evidence type="ECO:0000313" key="1">
    <source>
        <dbReference type="EMBL" id="GFO02649.1"/>
    </source>
</evidence>
<dbReference type="Proteomes" id="UP000735302">
    <property type="component" value="Unassembled WGS sequence"/>
</dbReference>
<reference evidence="1 2" key="1">
    <citation type="journal article" date="2021" name="Elife">
        <title>Chloroplast acquisition without the gene transfer in kleptoplastic sea slugs, Plakobranchus ocellatus.</title>
        <authorList>
            <person name="Maeda T."/>
            <person name="Takahashi S."/>
            <person name="Yoshida T."/>
            <person name="Shimamura S."/>
            <person name="Takaki Y."/>
            <person name="Nagai Y."/>
            <person name="Toyoda A."/>
            <person name="Suzuki Y."/>
            <person name="Arimoto A."/>
            <person name="Ishii H."/>
            <person name="Satoh N."/>
            <person name="Nishiyama T."/>
            <person name="Hasebe M."/>
            <person name="Maruyama T."/>
            <person name="Minagawa J."/>
            <person name="Obokata J."/>
            <person name="Shigenobu S."/>
        </authorList>
    </citation>
    <scope>NUCLEOTIDE SEQUENCE [LARGE SCALE GENOMIC DNA]</scope>
</reference>